<dbReference type="Proteomes" id="UP000887159">
    <property type="component" value="Unassembled WGS sequence"/>
</dbReference>
<evidence type="ECO:0000313" key="3">
    <source>
        <dbReference type="Proteomes" id="UP000887159"/>
    </source>
</evidence>
<dbReference type="EMBL" id="BMAU01021222">
    <property type="protein sequence ID" value="GFY00863.1"/>
    <property type="molecule type" value="Genomic_DNA"/>
</dbReference>
<feature type="domain" description="Helitron helicase-like" evidence="1">
    <location>
        <begin position="68"/>
        <end position="244"/>
    </location>
</feature>
<evidence type="ECO:0000313" key="2">
    <source>
        <dbReference type="EMBL" id="GFY00863.1"/>
    </source>
</evidence>
<accession>A0A8X6VAI6</accession>
<dbReference type="PANTHER" id="PTHR45786">
    <property type="entry name" value="DNA BINDING PROTEIN-LIKE"/>
    <property type="match status" value="1"/>
</dbReference>
<name>A0A8X6VAI6_TRICX</name>
<dbReference type="Pfam" id="PF14214">
    <property type="entry name" value="Helitron_like_N"/>
    <property type="match status" value="1"/>
</dbReference>
<gene>
    <name evidence="2" type="primary">EVAR_3879_1</name>
    <name evidence="2" type="ORF">TNCV_3542371</name>
</gene>
<evidence type="ECO:0000259" key="1">
    <source>
        <dbReference type="Pfam" id="PF14214"/>
    </source>
</evidence>
<comment type="caution">
    <text evidence="2">The sequence shown here is derived from an EMBL/GenBank/DDBJ whole genome shotgun (WGS) entry which is preliminary data.</text>
</comment>
<organism evidence="2 3">
    <name type="scientific">Trichonephila clavipes</name>
    <name type="common">Golden silk orbweaver</name>
    <name type="synonym">Nephila clavipes</name>
    <dbReference type="NCBI Taxonomy" id="2585209"/>
    <lineage>
        <taxon>Eukaryota</taxon>
        <taxon>Metazoa</taxon>
        <taxon>Ecdysozoa</taxon>
        <taxon>Arthropoda</taxon>
        <taxon>Chelicerata</taxon>
        <taxon>Arachnida</taxon>
        <taxon>Araneae</taxon>
        <taxon>Araneomorphae</taxon>
        <taxon>Entelegynae</taxon>
        <taxon>Araneoidea</taxon>
        <taxon>Nephilidae</taxon>
        <taxon>Trichonephila</taxon>
    </lineage>
</organism>
<dbReference type="InterPro" id="IPR025476">
    <property type="entry name" value="Helitron_helicase-like"/>
</dbReference>
<keyword evidence="3" id="KW-1185">Reference proteome</keyword>
<protein>
    <submittedName>
        <fullName evidence="2">Helitron_like_N domain-containing protein</fullName>
    </submittedName>
</protein>
<dbReference type="PANTHER" id="PTHR45786:SF74">
    <property type="entry name" value="ATP-DEPENDENT DNA HELICASE"/>
    <property type="match status" value="1"/>
</dbReference>
<proteinExistence type="predicted"/>
<dbReference type="AlphaFoldDB" id="A0A8X6VAI6"/>
<sequence>MKVARLNETFPLAELRRLEQAEREALHRAVETPELSQARLLQQVIYIASQTDTETVEAAESRRRAIAERAQRRRQIFTRNTLLLLQFLVSMYVKVESERLRFIALNQTKLRVENYIHLQDAIRNDAELDPNNLGQMVILPSSFVYSVRYLHEYTQDAFISVRNYGRTDLFITMTCNPAWPEITRKLIPGQNSMDRHDLTARVFKIKVQKLVALLTKGKIFGNMKCFMYSIERQKRGLPHVHLLLRWMEKLRPNQIDEVISAEIPNP</sequence>
<reference evidence="2" key="1">
    <citation type="submission" date="2020-08" db="EMBL/GenBank/DDBJ databases">
        <title>Multicomponent nature underlies the extraordinary mechanical properties of spider dragline silk.</title>
        <authorList>
            <person name="Kono N."/>
            <person name="Nakamura H."/>
            <person name="Mori M."/>
            <person name="Yoshida Y."/>
            <person name="Ohtoshi R."/>
            <person name="Malay A.D."/>
            <person name="Moran D.A.P."/>
            <person name="Tomita M."/>
            <person name="Numata K."/>
            <person name="Arakawa K."/>
        </authorList>
    </citation>
    <scope>NUCLEOTIDE SEQUENCE</scope>
</reference>